<dbReference type="InterPro" id="IPR006311">
    <property type="entry name" value="TAT_signal"/>
</dbReference>
<evidence type="ECO:0000313" key="3">
    <source>
        <dbReference type="Proteomes" id="UP001291653"/>
    </source>
</evidence>
<dbReference type="RefSeq" id="WP_323451557.1">
    <property type="nucleotide sequence ID" value="NZ_BSBI01000021.1"/>
</dbReference>
<dbReference type="EMBL" id="BSBI01000021">
    <property type="protein sequence ID" value="GLF99622.1"/>
    <property type="molecule type" value="Genomic_DNA"/>
</dbReference>
<dbReference type="Proteomes" id="UP001291653">
    <property type="component" value="Unassembled WGS sequence"/>
</dbReference>
<comment type="caution">
    <text evidence="2">The sequence shown here is derived from an EMBL/GenBank/DDBJ whole genome shotgun (WGS) entry which is preliminary data.</text>
</comment>
<organism evidence="2 3">
    <name type="scientific">Streptomyces yaizuensis</name>
    <dbReference type="NCBI Taxonomy" id="2989713"/>
    <lineage>
        <taxon>Bacteria</taxon>
        <taxon>Bacillati</taxon>
        <taxon>Actinomycetota</taxon>
        <taxon>Actinomycetes</taxon>
        <taxon>Kitasatosporales</taxon>
        <taxon>Streptomycetaceae</taxon>
        <taxon>Streptomyces</taxon>
    </lineage>
</organism>
<feature type="region of interest" description="Disordered" evidence="1">
    <location>
        <begin position="1"/>
        <end position="21"/>
    </location>
</feature>
<evidence type="ECO:0000313" key="2">
    <source>
        <dbReference type="EMBL" id="GLF99622.1"/>
    </source>
</evidence>
<proteinExistence type="predicted"/>
<gene>
    <name evidence="2" type="ORF">SYYSPA8_35015</name>
</gene>
<evidence type="ECO:0000256" key="1">
    <source>
        <dbReference type="SAM" id="MobiDB-lite"/>
    </source>
</evidence>
<accession>A0ABQ5PAP5</accession>
<reference evidence="2 3" key="1">
    <citation type="submission" date="2022-10" db="EMBL/GenBank/DDBJ databases">
        <title>Draft genome sequence of Streptomyces sp. YSPA8.</title>
        <authorList>
            <person name="Moriuchi R."/>
            <person name="Dohra H."/>
            <person name="Yamamura H."/>
            <person name="Kodani S."/>
        </authorList>
    </citation>
    <scope>NUCLEOTIDE SEQUENCE [LARGE SCALE GENOMIC DNA]</scope>
    <source>
        <strain evidence="2 3">YSPA8</strain>
    </source>
</reference>
<protein>
    <submittedName>
        <fullName evidence="2">Uncharacterized protein</fullName>
    </submittedName>
</protein>
<sequence length="167" mass="17391">MNITLSSRRARTGGPEPKSRRKVARVAGAFLVAAATVATTALTAAPAAAQDVRPMASWELWNSVIGPEDRCTPTTEYLPLPGVFTQTCALKNSSGGYGQAALIVVNHRSAAVEIVGDARLVGYNSFSSCNRSPLSVGIRVVCFSPTVPVSGQISAVTNFAAGALSRR</sequence>
<keyword evidence="3" id="KW-1185">Reference proteome</keyword>
<dbReference type="PROSITE" id="PS51318">
    <property type="entry name" value="TAT"/>
    <property type="match status" value="1"/>
</dbReference>
<name>A0ABQ5PAP5_9ACTN</name>